<evidence type="ECO:0000259" key="7">
    <source>
        <dbReference type="PROSITE" id="PS50830"/>
    </source>
</evidence>
<reference evidence="9" key="1">
    <citation type="journal article" date="2018" name="Nat. Microbiol.">
        <title>Leveraging single-cell genomics to expand the fungal tree of life.</title>
        <authorList>
            <person name="Ahrendt S.R."/>
            <person name="Quandt C.A."/>
            <person name="Ciobanu D."/>
            <person name="Clum A."/>
            <person name="Salamov A."/>
            <person name="Andreopoulos B."/>
            <person name="Cheng J.F."/>
            <person name="Woyke T."/>
            <person name="Pelin A."/>
            <person name="Henrissat B."/>
            <person name="Reynolds N.K."/>
            <person name="Benny G.L."/>
            <person name="Smith M.E."/>
            <person name="James T.Y."/>
            <person name="Grigoriev I.V."/>
        </authorList>
    </citation>
    <scope>NUCLEOTIDE SEQUENCE [LARGE SCALE GENOMIC DNA]</scope>
    <source>
        <strain evidence="9">RSA 468</strain>
    </source>
</reference>
<accession>A0A4V1J5T1</accession>
<dbReference type="PROSITE" id="PS50304">
    <property type="entry name" value="TUDOR"/>
    <property type="match status" value="1"/>
</dbReference>
<feature type="region of interest" description="Disordered" evidence="5">
    <location>
        <begin position="432"/>
        <end position="451"/>
    </location>
</feature>
<dbReference type="EMBL" id="ML002223">
    <property type="protein sequence ID" value="RKP40139.1"/>
    <property type="molecule type" value="Genomic_DNA"/>
</dbReference>
<feature type="domain" description="TNase-like" evidence="7">
    <location>
        <begin position="464"/>
        <end position="598"/>
    </location>
</feature>
<dbReference type="Pfam" id="PF00567">
    <property type="entry name" value="TUDOR"/>
    <property type="match status" value="1"/>
</dbReference>
<dbReference type="PIRSF" id="PIRSF017179">
    <property type="entry name" value="RISC-Tudor-SN"/>
    <property type="match status" value="1"/>
</dbReference>
<dbReference type="SUPFAM" id="SSF63748">
    <property type="entry name" value="Tudor/PWWP/MBT"/>
    <property type="match status" value="1"/>
</dbReference>
<dbReference type="FunFam" id="2.40.50.90:FF:000002">
    <property type="entry name" value="Staphylococcal nuclease domain-containing protein"/>
    <property type="match status" value="1"/>
</dbReference>
<comment type="subcellular location">
    <subcellularLocation>
        <location evidence="1 4">Cytoplasm</location>
    </subcellularLocation>
</comment>
<feature type="region of interest" description="Disordered" evidence="5">
    <location>
        <begin position="597"/>
        <end position="625"/>
    </location>
</feature>
<feature type="domain" description="TNase-like" evidence="7">
    <location>
        <begin position="324"/>
        <end position="435"/>
    </location>
</feature>
<dbReference type="InterPro" id="IPR035437">
    <property type="entry name" value="SNase_OB-fold_sf"/>
</dbReference>
<dbReference type="SMART" id="SM00318">
    <property type="entry name" value="SNc"/>
    <property type="match status" value="4"/>
</dbReference>
<dbReference type="Pfam" id="PF00565">
    <property type="entry name" value="SNase"/>
    <property type="match status" value="4"/>
</dbReference>
<sequence length="896" mass="99008">MSSSLQKAVVKSVLSGDTVILRGRPNNGPPAERQLNLSYAAAPRLGSVKKDTSDEPFAFESRNFLRTLVVGKEVLFRVNHTAQQSGLEFGTLYVAGTPVDVATQCIQEGWCRVRDEARKPGQGEDARELLRLEAQAQAQHRGIWADPGRSPLATLPRPTSFHGDPHAFLAKYRGKSLDAIIEQVREGSTFRLLVYLPNKDQPREFQSVVLFLSGIKCPIVRKGIPGMDDLVEPFGEEAKFFVECRLLQRDVRVILEGLAGTNQNFVGSVIHPAGNIAELLVSSGMAKCVDWSLSMVTGGPAKLQAAERYAQKNCLRLWKNYELKIQLASLRPPKLKDANEAGYHLEAKEYLRKKLIGKQVDVIIDFVRPATDEFEARQCATVTLNHVDVGEQLVALGLAGVVRHRKDDNDRSSHYDQLLAVENNAIAERKGIHSGKKSTAPRVTDASETHSRARQFLPSLQRSGRVHAVIEHVANGGRFKAYLPKERAKVTLVLSGVRVPRVGRTMSDPSEPFGDEAMDLALEKCMQRDVEVEFEAIDKTGGFIGTLWLNHNENFSLTLLEAGLASIHEYSANQSPYSTQLFTAERNAQAARRGQWEDYEGEEEEHVEPAKQVRETSTNGPELVEEPASFAPEYVDVVVSEIIDGNKFYLQFVKDAIPGLENLMAEASVYHQTPAAIMSATASGFQPKVGDICCAQFTIDNQWYRARIDQIQNNVAQVFYIDYGNSEALPFNRLRPLPAAFAKLSAQAHVASLACLKAIPKDQEYGMDAYERLRSMIENRQLVAIIEGRTKLPSAGKSQAAPSSNGTAAVFPTPAPPVVLQVTLYDPVVSDSLEASINADLVRAGLALVNKQDPIGKRNPNQLAHLLRCLEEAKRCHYGMFEYGDTMADDEDNNIE</sequence>
<evidence type="ECO:0000313" key="8">
    <source>
        <dbReference type="EMBL" id="RKP40139.1"/>
    </source>
</evidence>
<dbReference type="PROSITE" id="PS50830">
    <property type="entry name" value="TNASE_3"/>
    <property type="match status" value="4"/>
</dbReference>
<feature type="compositionally biased region" description="Acidic residues" evidence="5">
    <location>
        <begin position="597"/>
        <end position="606"/>
    </location>
</feature>
<name>A0A4V1J5T1_9FUNG</name>
<dbReference type="SMART" id="SM00333">
    <property type="entry name" value="TUDOR"/>
    <property type="match status" value="1"/>
</dbReference>
<dbReference type="GO" id="GO:0005829">
    <property type="term" value="C:cytosol"/>
    <property type="evidence" value="ECO:0007669"/>
    <property type="project" value="UniProtKB-UniRule"/>
</dbReference>
<proteinExistence type="predicted"/>
<dbReference type="Proteomes" id="UP000268162">
    <property type="component" value="Unassembled WGS sequence"/>
</dbReference>
<dbReference type="GO" id="GO:0003723">
    <property type="term" value="F:RNA binding"/>
    <property type="evidence" value="ECO:0007669"/>
    <property type="project" value="UniProtKB-UniRule"/>
</dbReference>
<evidence type="ECO:0000256" key="5">
    <source>
        <dbReference type="SAM" id="MobiDB-lite"/>
    </source>
</evidence>
<dbReference type="FunFam" id="2.40.50.90:FF:000018">
    <property type="entry name" value="Ribonuclease"/>
    <property type="match status" value="1"/>
</dbReference>
<dbReference type="FunFam" id="2.30.30.140:FF:000018">
    <property type="entry name" value="Serine/threonine-protein kinase 31"/>
    <property type="match status" value="1"/>
</dbReference>
<evidence type="ECO:0000256" key="3">
    <source>
        <dbReference type="ARBA" id="ARBA00022737"/>
    </source>
</evidence>
<dbReference type="GO" id="GO:0004518">
    <property type="term" value="F:nuclease activity"/>
    <property type="evidence" value="ECO:0007669"/>
    <property type="project" value="TreeGrafter"/>
</dbReference>
<dbReference type="Gene3D" id="2.30.30.140">
    <property type="match status" value="1"/>
</dbReference>
<feature type="domain" description="TNase-like" evidence="7">
    <location>
        <begin position="4"/>
        <end position="146"/>
    </location>
</feature>
<evidence type="ECO:0008006" key="10">
    <source>
        <dbReference type="Google" id="ProtNLM"/>
    </source>
</evidence>
<evidence type="ECO:0000256" key="4">
    <source>
        <dbReference type="PIRNR" id="PIRNR017179"/>
    </source>
</evidence>
<organism evidence="8 9">
    <name type="scientific">Dimargaris cristalligena</name>
    <dbReference type="NCBI Taxonomy" id="215637"/>
    <lineage>
        <taxon>Eukaryota</taxon>
        <taxon>Fungi</taxon>
        <taxon>Fungi incertae sedis</taxon>
        <taxon>Zoopagomycota</taxon>
        <taxon>Kickxellomycotina</taxon>
        <taxon>Dimargaritomycetes</taxon>
        <taxon>Dimargaritales</taxon>
        <taxon>Dimargaritaceae</taxon>
        <taxon>Dimargaris</taxon>
    </lineage>
</organism>
<dbReference type="InterPro" id="IPR016071">
    <property type="entry name" value="Staphylococal_nuclease_OB-fold"/>
</dbReference>
<keyword evidence="9" id="KW-1185">Reference proteome</keyword>
<dbReference type="CDD" id="cd00175">
    <property type="entry name" value="SNc"/>
    <property type="match status" value="1"/>
</dbReference>
<dbReference type="PANTHER" id="PTHR12302:SF2">
    <property type="entry name" value="STAPHYLOCOCCAL NUCLEASE DOMAIN-CONTAINING PROTEIN 1"/>
    <property type="match status" value="1"/>
</dbReference>
<dbReference type="Gene3D" id="2.40.50.90">
    <property type="match status" value="5"/>
</dbReference>
<dbReference type="STRING" id="215637.A0A4V1J5T1"/>
<evidence type="ECO:0000256" key="1">
    <source>
        <dbReference type="ARBA" id="ARBA00004496"/>
    </source>
</evidence>
<feature type="domain" description="Tudor" evidence="6">
    <location>
        <begin position="686"/>
        <end position="744"/>
    </location>
</feature>
<evidence type="ECO:0000313" key="9">
    <source>
        <dbReference type="Proteomes" id="UP000268162"/>
    </source>
</evidence>
<dbReference type="GO" id="GO:0006402">
    <property type="term" value="P:mRNA catabolic process"/>
    <property type="evidence" value="ECO:0007669"/>
    <property type="project" value="UniProtKB-UniRule"/>
</dbReference>
<keyword evidence="2 4" id="KW-0963">Cytoplasm</keyword>
<dbReference type="SUPFAM" id="SSF50199">
    <property type="entry name" value="Staphylococcal nuclease"/>
    <property type="match status" value="5"/>
</dbReference>
<dbReference type="InterPro" id="IPR002999">
    <property type="entry name" value="Tudor"/>
</dbReference>
<dbReference type="AlphaFoldDB" id="A0A4V1J5T1"/>
<protein>
    <recommendedName>
        <fullName evidence="10">Transcription factor</fullName>
    </recommendedName>
</protein>
<evidence type="ECO:0000259" key="6">
    <source>
        <dbReference type="PROSITE" id="PS50304"/>
    </source>
</evidence>
<dbReference type="GO" id="GO:0031332">
    <property type="term" value="C:RNAi effector complex"/>
    <property type="evidence" value="ECO:0007669"/>
    <property type="project" value="InterPro"/>
</dbReference>
<dbReference type="InterPro" id="IPR016685">
    <property type="entry name" value="Silence_cplx_Nase-comp_TudorSN"/>
</dbReference>
<keyword evidence="3" id="KW-0677">Repeat</keyword>
<dbReference type="PANTHER" id="PTHR12302">
    <property type="entry name" value="EBNA2 BINDING PROTEIN P100"/>
    <property type="match status" value="1"/>
</dbReference>
<gene>
    <name evidence="8" type="ORF">BJ085DRAFT_24850</name>
</gene>
<dbReference type="GO" id="GO:0031047">
    <property type="term" value="P:regulatory ncRNA-mediated gene silencing"/>
    <property type="evidence" value="ECO:0007669"/>
    <property type="project" value="UniProtKB-UniRule"/>
</dbReference>
<evidence type="ECO:0000256" key="2">
    <source>
        <dbReference type="ARBA" id="ARBA00022490"/>
    </source>
</evidence>
<dbReference type="GO" id="GO:0005634">
    <property type="term" value="C:nucleus"/>
    <property type="evidence" value="ECO:0007669"/>
    <property type="project" value="TreeGrafter"/>
</dbReference>
<feature type="domain" description="TNase-like" evidence="7">
    <location>
        <begin position="175"/>
        <end position="320"/>
    </location>
</feature>